<organism evidence="1">
    <name type="scientific">marine sediment metagenome</name>
    <dbReference type="NCBI Taxonomy" id="412755"/>
    <lineage>
        <taxon>unclassified sequences</taxon>
        <taxon>metagenomes</taxon>
        <taxon>ecological metagenomes</taxon>
    </lineage>
</organism>
<reference evidence="1" key="1">
    <citation type="journal article" date="2015" name="Nature">
        <title>Complex archaea that bridge the gap between prokaryotes and eukaryotes.</title>
        <authorList>
            <person name="Spang A."/>
            <person name="Saw J.H."/>
            <person name="Jorgensen S.L."/>
            <person name="Zaremba-Niedzwiedzka K."/>
            <person name="Martijn J."/>
            <person name="Lind A.E."/>
            <person name="van Eijk R."/>
            <person name="Schleper C."/>
            <person name="Guy L."/>
            <person name="Ettema T.J."/>
        </authorList>
    </citation>
    <scope>NUCLEOTIDE SEQUENCE</scope>
</reference>
<sequence length="50" mass="5754">MDDNKKIEMISIPITTYNQLIKDREWLEALEAAGVDNWEGCDVARESLDN</sequence>
<protein>
    <submittedName>
        <fullName evidence="1">Uncharacterized protein</fullName>
    </submittedName>
</protein>
<name>A0A0F9V0Z0_9ZZZZ</name>
<comment type="caution">
    <text evidence="1">The sequence shown here is derived from an EMBL/GenBank/DDBJ whole genome shotgun (WGS) entry which is preliminary data.</text>
</comment>
<gene>
    <name evidence="1" type="ORF">LCGC14_0141260</name>
</gene>
<evidence type="ECO:0000313" key="1">
    <source>
        <dbReference type="EMBL" id="KKN98885.1"/>
    </source>
</evidence>
<dbReference type="EMBL" id="LAZR01000049">
    <property type="protein sequence ID" value="KKN98885.1"/>
    <property type="molecule type" value="Genomic_DNA"/>
</dbReference>
<accession>A0A0F9V0Z0</accession>
<dbReference type="AlphaFoldDB" id="A0A0F9V0Z0"/>
<proteinExistence type="predicted"/>
<dbReference type="InterPro" id="IPR058007">
    <property type="entry name" value="Gp5.9"/>
</dbReference>
<dbReference type="Pfam" id="PF25708">
    <property type="entry name" value="Phage_T7_Gp5_9"/>
    <property type="match status" value="1"/>
</dbReference>